<accession>A0A5M6CVX5</accession>
<feature type="signal peptide" evidence="1">
    <location>
        <begin position="1"/>
        <end position="23"/>
    </location>
</feature>
<dbReference type="InterPro" id="IPR034660">
    <property type="entry name" value="DinB/YfiT-like"/>
</dbReference>
<gene>
    <name evidence="3" type="ORF">FYK55_25520</name>
</gene>
<evidence type="ECO:0000313" key="4">
    <source>
        <dbReference type="Proteomes" id="UP000324479"/>
    </source>
</evidence>
<comment type="caution">
    <text evidence="3">The sequence shown here is derived from an EMBL/GenBank/DDBJ whole genome shotgun (WGS) entry which is preliminary data.</text>
</comment>
<dbReference type="RefSeq" id="WP_150079470.1">
    <property type="nucleotide sequence ID" value="NZ_VWOX01000022.1"/>
</dbReference>
<reference evidence="3 4" key="1">
    <citation type="submission" date="2019-08" db="EMBL/GenBank/DDBJ databases">
        <authorList>
            <person name="Dhanesh K."/>
            <person name="Kumar G."/>
            <person name="Sasikala C."/>
            <person name="Venkata Ramana C."/>
        </authorList>
    </citation>
    <scope>NUCLEOTIDE SEQUENCE [LARGE SCALE GENOMIC DNA]</scope>
    <source>
        <strain evidence="3 4">JC645</strain>
    </source>
</reference>
<dbReference type="Pfam" id="PF12867">
    <property type="entry name" value="DinB_2"/>
    <property type="match status" value="1"/>
</dbReference>
<dbReference type="SUPFAM" id="SSF109854">
    <property type="entry name" value="DinB/YfiT-like putative metalloenzymes"/>
    <property type="match status" value="1"/>
</dbReference>
<keyword evidence="1" id="KW-0732">Signal</keyword>
<dbReference type="InterPro" id="IPR024775">
    <property type="entry name" value="DinB-like"/>
</dbReference>
<evidence type="ECO:0000259" key="2">
    <source>
        <dbReference type="Pfam" id="PF12867"/>
    </source>
</evidence>
<feature type="domain" description="DinB-like" evidence="2">
    <location>
        <begin position="263"/>
        <end position="394"/>
    </location>
</feature>
<organism evidence="3 4">
    <name type="scientific">Roseiconus nitratireducens</name>
    <dbReference type="NCBI Taxonomy" id="2605748"/>
    <lineage>
        <taxon>Bacteria</taxon>
        <taxon>Pseudomonadati</taxon>
        <taxon>Planctomycetota</taxon>
        <taxon>Planctomycetia</taxon>
        <taxon>Pirellulales</taxon>
        <taxon>Pirellulaceae</taxon>
        <taxon>Roseiconus</taxon>
    </lineage>
</organism>
<feature type="chain" id="PRO_5024408385" evidence="1">
    <location>
        <begin position="24"/>
        <end position="409"/>
    </location>
</feature>
<name>A0A5M6CVX5_9BACT</name>
<dbReference type="EMBL" id="VWOX01000022">
    <property type="protein sequence ID" value="KAA5539096.1"/>
    <property type="molecule type" value="Genomic_DNA"/>
</dbReference>
<proteinExistence type="predicted"/>
<evidence type="ECO:0000256" key="1">
    <source>
        <dbReference type="SAM" id="SignalP"/>
    </source>
</evidence>
<dbReference type="AlphaFoldDB" id="A0A5M6CVX5"/>
<sequence>MLIARSFALQAALLTLLSSAVLAEPGDPLAIRCWPEGRFSVETQWGLSLLVTSDRHSADGQTAKEHLGTEQQATEQAADDHFPVTDQTVSVRQTLDHVLTRAANQEHPRWVAAGEGDVDDPHRLTVQSISSVSNRLLVGVDGVNVLFAVPETGREDSRSESGRLAKVDVAVLMTDGRREPTDESISSLLAATRPTMVVIPSNLSTLAMSAARTLRTDLIVNQDHNTIAVSDFERSREQPVVVILGENPWKMPERLAELFAAMDQACEQSQQVFAPLTAAQLNFRPANGTHTPRWNAEHMMGRQLLFFSQIYHQVDPSVPVMDLNPKQMPPDYVAAHPKWDGAEEARQMQRVSNFCRRFAYLLEGIEVQQKAPGSRWPSLQALLVQMQRHYQEHTANTVKKFDLPDWPPR</sequence>
<dbReference type="Proteomes" id="UP000324479">
    <property type="component" value="Unassembled WGS sequence"/>
</dbReference>
<evidence type="ECO:0000313" key="3">
    <source>
        <dbReference type="EMBL" id="KAA5539096.1"/>
    </source>
</evidence>
<keyword evidence="4" id="KW-1185">Reference proteome</keyword>
<protein>
    <submittedName>
        <fullName evidence="3">DinB family protein</fullName>
    </submittedName>
</protein>
<dbReference type="Gene3D" id="1.20.120.450">
    <property type="entry name" value="dinb family like domain"/>
    <property type="match status" value="1"/>
</dbReference>